<evidence type="ECO:0000313" key="3">
    <source>
        <dbReference type="Proteomes" id="UP000034838"/>
    </source>
</evidence>
<feature type="transmembrane region" description="Helical" evidence="1">
    <location>
        <begin position="150"/>
        <end position="176"/>
    </location>
</feature>
<feature type="transmembrane region" description="Helical" evidence="1">
    <location>
        <begin position="32"/>
        <end position="52"/>
    </location>
</feature>
<feature type="transmembrane region" description="Helical" evidence="1">
    <location>
        <begin position="183"/>
        <end position="200"/>
    </location>
</feature>
<keyword evidence="1" id="KW-1133">Transmembrane helix</keyword>
<dbReference type="EMBL" id="LBDA02000156">
    <property type="protein sequence ID" value="OIK23090.1"/>
    <property type="molecule type" value="Genomic_DNA"/>
</dbReference>
<evidence type="ECO:0000313" key="2">
    <source>
        <dbReference type="EMBL" id="OIK23090.1"/>
    </source>
</evidence>
<reference evidence="2" key="1">
    <citation type="submission" date="2016-10" db="EMBL/GenBank/DDBJ databases">
        <title>Genome sequence of Streptomyces malaysiense MUSC 136.</title>
        <authorList>
            <person name="Lee L.-H."/>
            <person name="Ser H.-L."/>
        </authorList>
    </citation>
    <scope>NUCLEOTIDE SEQUENCE [LARGE SCALE GENOMIC DNA]</scope>
    <source>
        <strain evidence="2">MUSC 136</strain>
    </source>
</reference>
<organism evidence="2 3">
    <name type="scientific">Streptomyces malaysiense</name>
    <dbReference type="NCBI Taxonomy" id="1428626"/>
    <lineage>
        <taxon>Bacteria</taxon>
        <taxon>Bacillati</taxon>
        <taxon>Actinomycetota</taxon>
        <taxon>Actinomycetes</taxon>
        <taxon>Kitasatosporales</taxon>
        <taxon>Streptomycetaceae</taxon>
        <taxon>Streptomyces</taxon>
    </lineage>
</organism>
<evidence type="ECO:0000256" key="1">
    <source>
        <dbReference type="SAM" id="Phobius"/>
    </source>
</evidence>
<keyword evidence="1" id="KW-0472">Membrane</keyword>
<feature type="transmembrane region" description="Helical" evidence="1">
    <location>
        <begin position="232"/>
        <end position="256"/>
    </location>
</feature>
<sequence length="265" mass="28489">MSAPDTARARPLHGQFPTALRFSVRDQTRNRLAGLLLGLFVPVWYLVMDAMASGQVLDFKLYATGEVLHVDGAHLTLISAGLNSVTMIAGFVVFDAVRKAVAFDRRLVYAGYRQTVLISAKALAIAAVAAAIALYTALAILLFWRPTAAGWFAVLAGFAAIALAYGALGLLLGVLVKRDLEGFFLIIMGGLMDTFLQNPLGNPLANKPVLQWFPSFGPMQFAVGGAFGHTALWGHLALGLVWAAAFGTVGLAVFRLRTRNRTRTR</sequence>
<keyword evidence="3" id="KW-1185">Reference proteome</keyword>
<protein>
    <submittedName>
        <fullName evidence="2">Uncharacterized protein</fullName>
    </submittedName>
</protein>
<dbReference type="RefSeq" id="WP_046426449.1">
    <property type="nucleotide sequence ID" value="NZ_LBDA02000156.1"/>
</dbReference>
<accession>A0A1J4PQT2</accession>
<gene>
    <name evidence="2" type="ORF">VT52_034540</name>
</gene>
<dbReference type="OrthoDB" id="3690421at2"/>
<comment type="caution">
    <text evidence="2">The sequence shown here is derived from an EMBL/GenBank/DDBJ whole genome shotgun (WGS) entry which is preliminary data.</text>
</comment>
<name>A0A1J4PQT2_9ACTN</name>
<dbReference type="Proteomes" id="UP000034838">
    <property type="component" value="Unassembled WGS sequence"/>
</dbReference>
<keyword evidence="1" id="KW-0812">Transmembrane</keyword>
<proteinExistence type="predicted"/>
<feature type="transmembrane region" description="Helical" evidence="1">
    <location>
        <begin position="72"/>
        <end position="97"/>
    </location>
</feature>
<dbReference type="AlphaFoldDB" id="A0A1J4PQT2"/>
<feature type="transmembrane region" description="Helical" evidence="1">
    <location>
        <begin position="118"/>
        <end position="144"/>
    </location>
</feature>